<dbReference type="GO" id="GO:0010027">
    <property type="term" value="P:thylakoid membrane organization"/>
    <property type="evidence" value="ECO:0007669"/>
    <property type="project" value="InterPro"/>
</dbReference>
<accession>A0AA38FD96</accession>
<comment type="caution">
    <text evidence="2">The sequence shown here is derived from an EMBL/GenBank/DDBJ whole genome shotgun (WGS) entry which is preliminary data.</text>
</comment>
<evidence type="ECO:0000256" key="1">
    <source>
        <dbReference type="SAM" id="MobiDB-lite"/>
    </source>
</evidence>
<name>A0AA38FD96_TAXCH</name>
<feature type="compositionally biased region" description="Basic and acidic residues" evidence="1">
    <location>
        <begin position="66"/>
        <end position="77"/>
    </location>
</feature>
<dbReference type="PANTHER" id="PTHR35745:SF1">
    <property type="entry name" value="OS04G0513000 PROTEIN"/>
    <property type="match status" value="1"/>
</dbReference>
<dbReference type="EMBL" id="JAHRHJ020000010">
    <property type="protein sequence ID" value="KAH9297760.1"/>
    <property type="molecule type" value="Genomic_DNA"/>
</dbReference>
<dbReference type="PANTHER" id="PTHR35745">
    <property type="entry name" value="BNACNNG14650D PROTEIN"/>
    <property type="match status" value="1"/>
</dbReference>
<feature type="region of interest" description="Disordered" evidence="1">
    <location>
        <begin position="66"/>
        <end position="123"/>
    </location>
</feature>
<dbReference type="Pfam" id="PF20711">
    <property type="entry name" value="DUF6825"/>
    <property type="match status" value="1"/>
</dbReference>
<dbReference type="AlphaFoldDB" id="A0AA38FD96"/>
<reference evidence="2 3" key="1">
    <citation type="journal article" date="2021" name="Nat. Plants">
        <title>The Taxus genome provides insights into paclitaxel biosynthesis.</title>
        <authorList>
            <person name="Xiong X."/>
            <person name="Gou J."/>
            <person name="Liao Q."/>
            <person name="Li Y."/>
            <person name="Zhou Q."/>
            <person name="Bi G."/>
            <person name="Li C."/>
            <person name="Du R."/>
            <person name="Wang X."/>
            <person name="Sun T."/>
            <person name="Guo L."/>
            <person name="Liang H."/>
            <person name="Lu P."/>
            <person name="Wu Y."/>
            <person name="Zhang Z."/>
            <person name="Ro D.K."/>
            <person name="Shang Y."/>
            <person name="Huang S."/>
            <person name="Yan J."/>
        </authorList>
    </citation>
    <scope>NUCLEOTIDE SEQUENCE [LARGE SCALE GENOMIC DNA]</scope>
    <source>
        <strain evidence="2">Ta-2019</strain>
    </source>
</reference>
<feature type="compositionally biased region" description="Low complexity" evidence="1">
    <location>
        <begin position="78"/>
        <end position="112"/>
    </location>
</feature>
<evidence type="ECO:0000313" key="2">
    <source>
        <dbReference type="EMBL" id="KAH9297760.1"/>
    </source>
</evidence>
<dbReference type="GO" id="GO:0009535">
    <property type="term" value="C:chloroplast thylakoid membrane"/>
    <property type="evidence" value="ECO:0007669"/>
    <property type="project" value="TreeGrafter"/>
</dbReference>
<keyword evidence="3" id="KW-1185">Reference proteome</keyword>
<sequence>ESNSKAVLDAFFIGKAFAEALNERVGAAVGEFLSEVGRLQAEQQKQARDFQEEVLERAKMAREKAAREALVKEHVKDSSSSSNINSTLVSTDSSSASNNSSSPVVPNSTSSNAGRLQTESNEN</sequence>
<dbReference type="Proteomes" id="UP000824469">
    <property type="component" value="Unassembled WGS sequence"/>
</dbReference>
<dbReference type="OMA" id="NTHCNAR"/>
<proteinExistence type="predicted"/>
<dbReference type="InterPro" id="IPR040003">
    <property type="entry name" value="PG18-like"/>
</dbReference>
<feature type="compositionally biased region" description="Polar residues" evidence="1">
    <location>
        <begin position="113"/>
        <end position="123"/>
    </location>
</feature>
<gene>
    <name evidence="2" type="ORF">KI387_029442</name>
</gene>
<evidence type="ECO:0000313" key="3">
    <source>
        <dbReference type="Proteomes" id="UP000824469"/>
    </source>
</evidence>
<feature type="non-terminal residue" evidence="2">
    <location>
        <position position="1"/>
    </location>
</feature>
<protein>
    <submittedName>
        <fullName evidence="2">Uncharacterized protein</fullName>
    </submittedName>
</protein>
<organism evidence="2 3">
    <name type="scientific">Taxus chinensis</name>
    <name type="common">Chinese yew</name>
    <name type="synonym">Taxus wallichiana var. chinensis</name>
    <dbReference type="NCBI Taxonomy" id="29808"/>
    <lineage>
        <taxon>Eukaryota</taxon>
        <taxon>Viridiplantae</taxon>
        <taxon>Streptophyta</taxon>
        <taxon>Embryophyta</taxon>
        <taxon>Tracheophyta</taxon>
        <taxon>Spermatophyta</taxon>
        <taxon>Pinopsida</taxon>
        <taxon>Pinidae</taxon>
        <taxon>Conifers II</taxon>
        <taxon>Cupressales</taxon>
        <taxon>Taxaceae</taxon>
        <taxon>Taxus</taxon>
    </lineage>
</organism>